<dbReference type="AlphaFoldDB" id="A0A4S8KZX1"/>
<organism evidence="2 3">
    <name type="scientific">Dendrothele bispora (strain CBS 962.96)</name>
    <dbReference type="NCBI Taxonomy" id="1314807"/>
    <lineage>
        <taxon>Eukaryota</taxon>
        <taxon>Fungi</taxon>
        <taxon>Dikarya</taxon>
        <taxon>Basidiomycota</taxon>
        <taxon>Agaricomycotina</taxon>
        <taxon>Agaricomycetes</taxon>
        <taxon>Agaricomycetidae</taxon>
        <taxon>Agaricales</taxon>
        <taxon>Agaricales incertae sedis</taxon>
        <taxon>Dendrothele</taxon>
    </lineage>
</organism>
<gene>
    <name evidence="2" type="ORF">K435DRAFT_844820</name>
</gene>
<dbReference type="Proteomes" id="UP000297245">
    <property type="component" value="Unassembled WGS sequence"/>
</dbReference>
<accession>A0A4S8KZX1</accession>
<keyword evidence="3" id="KW-1185">Reference proteome</keyword>
<protein>
    <submittedName>
        <fullName evidence="2">Uncharacterized protein</fullName>
    </submittedName>
</protein>
<name>A0A4S8KZX1_DENBC</name>
<evidence type="ECO:0000313" key="2">
    <source>
        <dbReference type="EMBL" id="THU81218.1"/>
    </source>
</evidence>
<feature type="region of interest" description="Disordered" evidence="1">
    <location>
        <begin position="128"/>
        <end position="182"/>
    </location>
</feature>
<evidence type="ECO:0000313" key="3">
    <source>
        <dbReference type="Proteomes" id="UP000297245"/>
    </source>
</evidence>
<evidence type="ECO:0000256" key="1">
    <source>
        <dbReference type="SAM" id="MobiDB-lite"/>
    </source>
</evidence>
<proteinExistence type="predicted"/>
<feature type="compositionally biased region" description="Polar residues" evidence="1">
    <location>
        <begin position="145"/>
        <end position="159"/>
    </location>
</feature>
<dbReference type="EMBL" id="ML179828">
    <property type="protein sequence ID" value="THU81218.1"/>
    <property type="molecule type" value="Genomic_DNA"/>
</dbReference>
<sequence length="302" mass="33408">MSSTANVNRATYEIICLLHQHFQPYFVRDSGQLKQISKTVLPFFLDQVASAVQYLNNIVKPDTTLPAIVIVLHRECLQMLLLSFALNQFPMPQWCPGWDVVDGLKRFRCSWDPADALPSLNFTVAVPPVSQQQNPSPTQPPPYTFLQNPTQPRNPSSLASPADLGLPQMARANQPSPSTPKELQLTLNSSAENKGASQATTQGQRDKVDRLGKYLRGYKNQGCACTGAQEEYRVHKGRVNRKRGIKENDIKVANRHYWEVLGAQDGKGVKGSSYLKVVKGSSYLKVVLGSSYLKVVLGQGQG</sequence>
<feature type="compositionally biased region" description="Polar residues" evidence="1">
    <location>
        <begin position="171"/>
        <end position="182"/>
    </location>
</feature>
<reference evidence="2 3" key="1">
    <citation type="journal article" date="2019" name="Nat. Ecol. Evol.">
        <title>Megaphylogeny resolves global patterns of mushroom evolution.</title>
        <authorList>
            <person name="Varga T."/>
            <person name="Krizsan K."/>
            <person name="Foldi C."/>
            <person name="Dima B."/>
            <person name="Sanchez-Garcia M."/>
            <person name="Sanchez-Ramirez S."/>
            <person name="Szollosi G.J."/>
            <person name="Szarkandi J.G."/>
            <person name="Papp V."/>
            <person name="Albert L."/>
            <person name="Andreopoulos W."/>
            <person name="Angelini C."/>
            <person name="Antonin V."/>
            <person name="Barry K.W."/>
            <person name="Bougher N.L."/>
            <person name="Buchanan P."/>
            <person name="Buyck B."/>
            <person name="Bense V."/>
            <person name="Catcheside P."/>
            <person name="Chovatia M."/>
            <person name="Cooper J."/>
            <person name="Damon W."/>
            <person name="Desjardin D."/>
            <person name="Finy P."/>
            <person name="Geml J."/>
            <person name="Haridas S."/>
            <person name="Hughes K."/>
            <person name="Justo A."/>
            <person name="Karasinski D."/>
            <person name="Kautmanova I."/>
            <person name="Kiss B."/>
            <person name="Kocsube S."/>
            <person name="Kotiranta H."/>
            <person name="LaButti K.M."/>
            <person name="Lechner B.E."/>
            <person name="Liimatainen K."/>
            <person name="Lipzen A."/>
            <person name="Lukacs Z."/>
            <person name="Mihaltcheva S."/>
            <person name="Morgado L.N."/>
            <person name="Niskanen T."/>
            <person name="Noordeloos M.E."/>
            <person name="Ohm R.A."/>
            <person name="Ortiz-Santana B."/>
            <person name="Ovrebo C."/>
            <person name="Racz N."/>
            <person name="Riley R."/>
            <person name="Savchenko A."/>
            <person name="Shiryaev A."/>
            <person name="Soop K."/>
            <person name="Spirin V."/>
            <person name="Szebenyi C."/>
            <person name="Tomsovsky M."/>
            <person name="Tulloss R.E."/>
            <person name="Uehling J."/>
            <person name="Grigoriev I.V."/>
            <person name="Vagvolgyi C."/>
            <person name="Papp T."/>
            <person name="Martin F.M."/>
            <person name="Miettinen O."/>
            <person name="Hibbett D.S."/>
            <person name="Nagy L.G."/>
        </authorList>
    </citation>
    <scope>NUCLEOTIDE SEQUENCE [LARGE SCALE GENOMIC DNA]</scope>
    <source>
        <strain evidence="2 3">CBS 962.96</strain>
    </source>
</reference>